<sequence>MVYADIFLTSESVKTIEDEKERDREQAERWYTGEAIVRELRRWQALHATFTALNQGYCH</sequence>
<reference evidence="2" key="1">
    <citation type="submission" date="2017-11" db="EMBL/GenBank/DDBJ databases">
        <title>Complete Genome Sequence of Kyrpidia sp. Strain EA-1, a thermophilic, hydrogen-oxidizing Bacterium, isolated from the Azores.</title>
        <authorList>
            <person name="Reiner J.E."/>
            <person name="Lapp C.J."/>
            <person name="Bunk B."/>
            <person name="Gescher J."/>
        </authorList>
    </citation>
    <scope>NUCLEOTIDE SEQUENCE [LARGE SCALE GENOMIC DNA]</scope>
    <source>
        <strain evidence="2">EA-1</strain>
    </source>
</reference>
<dbReference type="EMBL" id="CP024955">
    <property type="protein sequence ID" value="ATY84010.1"/>
    <property type="molecule type" value="Genomic_DNA"/>
</dbReference>
<accession>A0A2K8N608</accession>
<evidence type="ECO:0000313" key="1">
    <source>
        <dbReference type="EMBL" id="ATY84010.1"/>
    </source>
</evidence>
<organism evidence="1 2">
    <name type="scientific">Kyrpidia spormannii</name>
    <dbReference type="NCBI Taxonomy" id="2055160"/>
    <lineage>
        <taxon>Bacteria</taxon>
        <taxon>Bacillati</taxon>
        <taxon>Bacillota</taxon>
        <taxon>Bacilli</taxon>
        <taxon>Bacillales</taxon>
        <taxon>Alicyclobacillaceae</taxon>
        <taxon>Kyrpidia</taxon>
    </lineage>
</organism>
<protein>
    <submittedName>
        <fullName evidence="1">Uncharacterized protein</fullName>
    </submittedName>
</protein>
<proteinExistence type="predicted"/>
<dbReference type="AlphaFoldDB" id="A0A2K8N608"/>
<keyword evidence="2" id="KW-1185">Reference proteome</keyword>
<evidence type="ECO:0000313" key="2">
    <source>
        <dbReference type="Proteomes" id="UP000231932"/>
    </source>
</evidence>
<gene>
    <name evidence="1" type="ORF">CVV65_02770</name>
</gene>
<dbReference type="Proteomes" id="UP000231932">
    <property type="component" value="Chromosome"/>
</dbReference>
<dbReference type="KEGG" id="kyr:CVV65_02770"/>
<name>A0A2K8N608_9BACL</name>